<accession>A0A1H6FFY6</accession>
<dbReference type="RefSeq" id="WP_103922470.1">
    <property type="nucleotide sequence ID" value="NZ_FMSV02000557.1"/>
</dbReference>
<protein>
    <submittedName>
        <fullName evidence="3">Benzil reductase ((S)-benzoin forming)</fullName>
        <ecNumber evidence="3">1.1.1.320</ecNumber>
    </submittedName>
</protein>
<dbReference type="GO" id="GO:0016491">
    <property type="term" value="F:oxidoreductase activity"/>
    <property type="evidence" value="ECO:0007669"/>
    <property type="project" value="UniProtKB-KW"/>
</dbReference>
<dbReference type="PANTHER" id="PTHR24321:SF8">
    <property type="entry name" value="ESTRADIOL 17-BETA-DEHYDROGENASE 8-RELATED"/>
    <property type="match status" value="1"/>
</dbReference>
<dbReference type="InterPro" id="IPR002347">
    <property type="entry name" value="SDR_fam"/>
</dbReference>
<dbReference type="Proteomes" id="UP000236724">
    <property type="component" value="Unassembled WGS sequence"/>
</dbReference>
<comment type="similarity">
    <text evidence="1">Belongs to the short-chain dehydrogenases/reductases (SDR) family.</text>
</comment>
<gene>
    <name evidence="3" type="primary">yueD</name>
    <name evidence="3" type="ORF">MBHS_04865</name>
</gene>
<name>A0A1H6FFY6_9GAMM</name>
<sequence length="252" mass="27938">MKEHKLFITGNSQGLGHALSKAYLDLGWQVYGCSRQGCDISQPALHDIRCDLSIFEQIPATLDTLLTDINALDLVILNAGILGKIQDLHKTPLADMQPVMDINLWANKVILDYFHQRALPIKQIIAISSGAAVSGSRGWNAYALSKASLNMLMNLYAHELPDTHLCAIAPGLIDSQMMDYLCVEPDPEQYPALQRIRAARGTEVMPEPDDAAQRILRVVSTLRNYPSGSYVDIRQILAPEEYTQFQDGCRSS</sequence>
<dbReference type="AlphaFoldDB" id="A0A1H6FFY6"/>
<evidence type="ECO:0000313" key="3">
    <source>
        <dbReference type="EMBL" id="SEH08972.1"/>
    </source>
</evidence>
<dbReference type="OrthoDB" id="5786478at2"/>
<evidence type="ECO:0000256" key="1">
    <source>
        <dbReference type="ARBA" id="ARBA00006484"/>
    </source>
</evidence>
<dbReference type="Pfam" id="PF00106">
    <property type="entry name" value="adh_short"/>
    <property type="match status" value="1"/>
</dbReference>
<dbReference type="EMBL" id="FMSV02000557">
    <property type="protein sequence ID" value="SEH08972.1"/>
    <property type="molecule type" value="Genomic_DNA"/>
</dbReference>
<keyword evidence="2 3" id="KW-0560">Oxidoreductase</keyword>
<dbReference type="EC" id="1.1.1.320" evidence="3"/>
<keyword evidence="4" id="KW-1185">Reference proteome</keyword>
<evidence type="ECO:0000313" key="4">
    <source>
        <dbReference type="Proteomes" id="UP000236724"/>
    </source>
</evidence>
<dbReference type="PANTHER" id="PTHR24321">
    <property type="entry name" value="DEHYDROGENASES, SHORT CHAIN"/>
    <property type="match status" value="1"/>
</dbReference>
<organism evidence="3 4">
    <name type="scientific">Candidatus Venteria ishoeyi</name>
    <dbReference type="NCBI Taxonomy" id="1899563"/>
    <lineage>
        <taxon>Bacteria</taxon>
        <taxon>Pseudomonadati</taxon>
        <taxon>Pseudomonadota</taxon>
        <taxon>Gammaproteobacteria</taxon>
        <taxon>Thiotrichales</taxon>
        <taxon>Thiotrichaceae</taxon>
        <taxon>Venteria</taxon>
    </lineage>
</organism>
<evidence type="ECO:0000256" key="2">
    <source>
        <dbReference type="ARBA" id="ARBA00023002"/>
    </source>
</evidence>
<dbReference type="Gene3D" id="3.40.50.720">
    <property type="entry name" value="NAD(P)-binding Rossmann-like Domain"/>
    <property type="match status" value="1"/>
</dbReference>
<dbReference type="PRINTS" id="PR00081">
    <property type="entry name" value="GDHRDH"/>
</dbReference>
<proteinExistence type="inferred from homology"/>
<dbReference type="SUPFAM" id="SSF51735">
    <property type="entry name" value="NAD(P)-binding Rossmann-fold domains"/>
    <property type="match status" value="1"/>
</dbReference>
<reference evidence="3 4" key="1">
    <citation type="submission" date="2016-10" db="EMBL/GenBank/DDBJ databases">
        <authorList>
            <person name="de Groot N.N."/>
        </authorList>
    </citation>
    <scope>NUCLEOTIDE SEQUENCE [LARGE SCALE GENOMIC DNA]</scope>
    <source>
        <strain evidence="3">MBHS1</strain>
    </source>
</reference>
<dbReference type="InterPro" id="IPR036291">
    <property type="entry name" value="NAD(P)-bd_dom_sf"/>
</dbReference>